<comment type="caution">
    <text evidence="2">The sequence shown here is derived from an EMBL/GenBank/DDBJ whole genome shotgun (WGS) entry which is preliminary data.</text>
</comment>
<proteinExistence type="predicted"/>
<feature type="region of interest" description="Disordered" evidence="1">
    <location>
        <begin position="207"/>
        <end position="252"/>
    </location>
</feature>
<sequence>MKWVTDEPRHGPAYSIEACSMRTVLTLSMVSDERVDTTIKSPQRWQGGELKTHQRFSTSDELVTFVRLLTPTFPLLGGRGRKERQGRREKNRRKKSESIYFYLTASNVRIVPAKGLYNVEKGGGSKGEGRETRIKVTGRAFGWSETAQASDGYTRDKTNKIVDLRNPLSLWQKNCSGVNVGGRPRQRRIRKGARLDDIIYGTEGKQYSNLSPHFHRDQNKFMTSNHTRQSGTRKSKERSATEVGPDGGRMTV</sequence>
<evidence type="ECO:0000256" key="1">
    <source>
        <dbReference type="SAM" id="MobiDB-lite"/>
    </source>
</evidence>
<dbReference type="Proteomes" id="UP000019335">
    <property type="component" value="Chromosome 6"/>
</dbReference>
<reference evidence="2 3" key="1">
    <citation type="journal article" date="2014" name="Mol. Plant">
        <title>Chromosome Scale Genome Assembly and Transcriptome Profiling of Nannochloropsis gaditana in Nitrogen Depletion.</title>
        <authorList>
            <person name="Corteggiani Carpinelli E."/>
            <person name="Telatin A."/>
            <person name="Vitulo N."/>
            <person name="Forcato C."/>
            <person name="D'Angelo M."/>
            <person name="Schiavon R."/>
            <person name="Vezzi A."/>
            <person name="Giacometti G.M."/>
            <person name="Morosinotto T."/>
            <person name="Valle G."/>
        </authorList>
    </citation>
    <scope>NUCLEOTIDE SEQUENCE [LARGE SCALE GENOMIC DNA]</scope>
    <source>
        <strain evidence="2 3">B-31</strain>
    </source>
</reference>
<dbReference type="EMBL" id="AZIL01000464">
    <property type="protein sequence ID" value="EWM27408.1"/>
    <property type="molecule type" value="Genomic_DNA"/>
</dbReference>
<organism evidence="2 3">
    <name type="scientific">Nannochloropsis gaditana</name>
    <dbReference type="NCBI Taxonomy" id="72520"/>
    <lineage>
        <taxon>Eukaryota</taxon>
        <taxon>Sar</taxon>
        <taxon>Stramenopiles</taxon>
        <taxon>Ochrophyta</taxon>
        <taxon>Eustigmatophyceae</taxon>
        <taxon>Eustigmatales</taxon>
        <taxon>Monodopsidaceae</taxon>
        <taxon>Nannochloropsis</taxon>
    </lineage>
</organism>
<accession>W7TV53</accession>
<evidence type="ECO:0000313" key="3">
    <source>
        <dbReference type="Proteomes" id="UP000019335"/>
    </source>
</evidence>
<protein>
    <submittedName>
        <fullName evidence="2">Uncharacterized protein</fullName>
    </submittedName>
</protein>
<dbReference type="AlphaFoldDB" id="W7TV53"/>
<feature type="compositionally biased region" description="Polar residues" evidence="1">
    <location>
        <begin position="220"/>
        <end position="230"/>
    </location>
</feature>
<evidence type="ECO:0000313" key="2">
    <source>
        <dbReference type="EMBL" id="EWM27408.1"/>
    </source>
</evidence>
<name>W7TV53_9STRA</name>
<keyword evidence="3" id="KW-1185">Reference proteome</keyword>
<gene>
    <name evidence="2" type="ORF">Naga_100237g6</name>
</gene>